<feature type="binding site" evidence="9">
    <location>
        <position position="373"/>
    </location>
    <ligand>
        <name>beta-nicotinamide D-ribonucleotide</name>
        <dbReference type="ChEBI" id="CHEBI:14649"/>
    </ligand>
</feature>
<evidence type="ECO:0000259" key="10">
    <source>
        <dbReference type="Pfam" id="PF04095"/>
    </source>
</evidence>
<dbReference type="PANTHER" id="PTHR43816">
    <property type="entry name" value="NICOTINAMIDE PHOSPHORIBOSYLTRANSFERASE"/>
    <property type="match status" value="1"/>
</dbReference>
<dbReference type="UniPathway" id="UPA00253"/>
<comment type="catalytic activity">
    <reaction evidence="8">
        <text>beta-nicotinamide D-ribonucleotide + diphosphate = 5-phospho-alpha-D-ribose 1-diphosphate + nicotinamide + H(+)</text>
        <dbReference type="Rhea" id="RHEA:16149"/>
        <dbReference type="ChEBI" id="CHEBI:14649"/>
        <dbReference type="ChEBI" id="CHEBI:15378"/>
        <dbReference type="ChEBI" id="CHEBI:17154"/>
        <dbReference type="ChEBI" id="CHEBI:33019"/>
        <dbReference type="ChEBI" id="CHEBI:58017"/>
        <dbReference type="EC" id="2.4.2.12"/>
    </reaction>
    <physiologicalReaction direction="right-to-left" evidence="8">
        <dbReference type="Rhea" id="RHEA:16151"/>
    </physiologicalReaction>
</comment>
<dbReference type="Pfam" id="PF18127">
    <property type="entry name" value="NAMPT_N"/>
    <property type="match status" value="1"/>
</dbReference>
<dbReference type="Gene3D" id="3.20.20.70">
    <property type="entry name" value="Aldolase class I"/>
    <property type="match status" value="1"/>
</dbReference>
<name>A0A553P0G1_TIGCA</name>
<organism evidence="12 13">
    <name type="scientific">Tigriopus californicus</name>
    <name type="common">Marine copepod</name>
    <dbReference type="NCBI Taxonomy" id="6832"/>
    <lineage>
        <taxon>Eukaryota</taxon>
        <taxon>Metazoa</taxon>
        <taxon>Ecdysozoa</taxon>
        <taxon>Arthropoda</taxon>
        <taxon>Crustacea</taxon>
        <taxon>Multicrustacea</taxon>
        <taxon>Hexanauplia</taxon>
        <taxon>Copepoda</taxon>
        <taxon>Harpacticoida</taxon>
        <taxon>Harpacticidae</taxon>
        <taxon>Tigriopus</taxon>
    </lineage>
</organism>
<protein>
    <recommendedName>
        <fullName evidence="7">Nicotinamide phosphoribosyltransferase</fullName>
        <ecNumber evidence="6">2.4.2.12</ecNumber>
    </recommendedName>
</protein>
<dbReference type="AlphaFoldDB" id="A0A553P0G1"/>
<feature type="binding site" evidence="9">
    <location>
        <position position="179"/>
    </location>
    <ligand>
        <name>diphosphate</name>
        <dbReference type="ChEBI" id="CHEBI:33019"/>
    </ligand>
</feature>
<keyword evidence="4" id="KW-0808">Transferase</keyword>
<gene>
    <name evidence="12" type="ORF">TCAL_04476</name>
</gene>
<feature type="binding site" evidence="9">
    <location>
        <position position="202"/>
    </location>
    <ligand>
        <name>beta-nicotinamide D-ribonucleotide</name>
        <dbReference type="ChEBI" id="CHEBI:14649"/>
    </ligand>
</feature>
<comment type="pathway">
    <text evidence="5">Cofactor biosynthesis; NAD(+) biosynthesis; nicotinamide D-ribonucleotide from 5-phospho-alpha-D-ribose 1-diphosphate and nicotinamide: step 1/1.</text>
</comment>
<dbReference type="InterPro" id="IPR016471">
    <property type="entry name" value="Nicotinamide_PRibTrfase"/>
</dbReference>
<dbReference type="Pfam" id="PF04095">
    <property type="entry name" value="NAPRTase"/>
    <property type="match status" value="1"/>
</dbReference>
<feature type="binding site" evidence="9">
    <location>
        <position position="292"/>
    </location>
    <ligand>
        <name>diphosphate</name>
        <dbReference type="ChEBI" id="CHEBI:33019"/>
    </ligand>
</feature>
<feature type="domain" description="Nicotinamide phosphoribosyltransferase N-terminal" evidence="11">
    <location>
        <begin position="5"/>
        <end position="99"/>
    </location>
</feature>
<comment type="similarity">
    <text evidence="1">Belongs to the NAPRTase family.</text>
</comment>
<evidence type="ECO:0000256" key="8">
    <source>
        <dbReference type="ARBA" id="ARBA00047835"/>
    </source>
</evidence>
<evidence type="ECO:0000256" key="5">
    <source>
        <dbReference type="ARBA" id="ARBA00035007"/>
    </source>
</evidence>
<feature type="binding site" evidence="9">
    <location>
        <position position="229"/>
    </location>
    <ligand>
        <name>diphosphate</name>
        <dbReference type="ChEBI" id="CHEBI:33019"/>
    </ligand>
</feature>
<keyword evidence="13" id="KW-1185">Reference proteome</keyword>
<evidence type="ECO:0000256" key="9">
    <source>
        <dbReference type="PIRSR" id="PIRSR005943-1"/>
    </source>
</evidence>
<sequence>MDNPIFGADSYKVSHHLQYPPGTTYLKAYFESRGGKFEGTIFYGLQYILKKYLTRRIKQEHIDEAQTLFKNHFGSEDIFNKAGWQYIVDKCGGYMPVRISAVPEGMFVPVKNVLFTVESTDENVPWVVSYVETLMVQSWYPMTVATNSFMQKRIIKDSLEKTADDLKMLNYKLHDFGFRGVTGVEAAQLGGSAHLVNFNGTDTLAAIPFIREYYGGCTVSPKSIPATEHSTMTTWTKDRELDCAKHIMERVTNVPLSMVSDSYNLWDFLTQLGTREDLRSLIQARTAPLVIRPDSGEPTEIVPNVLNKLEELFGSKVNTKGFKMLPDNIRMVQGDGISFESMKDILKVVENAGWSTENVTFGSGGALLQKVNRDTQKCAYKTCLAIVEGKKVDVFKDPITDPGKKSKTGNLTLVSENGFLSTIKQEEKTDNQIEELVPVFENGSLLKEYKFDDIRARAEKAC</sequence>
<dbReference type="Proteomes" id="UP000318571">
    <property type="component" value="Chromosome 9"/>
</dbReference>
<feature type="binding site" evidence="9">
    <location>
        <begin position="334"/>
        <end position="335"/>
    </location>
    <ligand>
        <name>beta-nicotinamide D-ribonucleotide</name>
        <dbReference type="ChEBI" id="CHEBI:14649"/>
    </ligand>
</feature>
<dbReference type="NCBIfam" id="NF006629">
    <property type="entry name" value="PRK09198.1"/>
    <property type="match status" value="1"/>
</dbReference>
<evidence type="ECO:0000313" key="12">
    <source>
        <dbReference type="EMBL" id="TRY71092.1"/>
    </source>
</evidence>
<feature type="binding site" evidence="9">
    <location>
        <begin position="292"/>
        <end position="294"/>
    </location>
    <ligand>
        <name>beta-nicotinamide D-ribonucleotide</name>
        <dbReference type="ChEBI" id="CHEBI:14649"/>
    </ligand>
</feature>
<dbReference type="InterPro" id="IPR036068">
    <property type="entry name" value="Nicotinate_pribotase-like_C"/>
</dbReference>
<keyword evidence="2" id="KW-0662">Pyridine nucleotide biosynthesis</keyword>
<comment type="caution">
    <text evidence="12">The sequence shown here is derived from an EMBL/GenBank/DDBJ whole genome shotgun (WGS) entry which is preliminary data.</text>
</comment>
<evidence type="ECO:0000259" key="11">
    <source>
        <dbReference type="Pfam" id="PF18127"/>
    </source>
</evidence>
<evidence type="ECO:0000256" key="6">
    <source>
        <dbReference type="ARBA" id="ARBA00035024"/>
    </source>
</evidence>
<evidence type="ECO:0000256" key="3">
    <source>
        <dbReference type="ARBA" id="ARBA00022676"/>
    </source>
</evidence>
<dbReference type="EMBL" id="VCGU01000009">
    <property type="protein sequence ID" value="TRY71092.1"/>
    <property type="molecule type" value="Genomic_DNA"/>
</dbReference>
<dbReference type="PANTHER" id="PTHR43816:SF1">
    <property type="entry name" value="NICOTINAMIDE PHOSPHORIBOSYLTRANSFERASE"/>
    <property type="match status" value="1"/>
</dbReference>
<dbReference type="InterPro" id="IPR041529">
    <property type="entry name" value="DUF5598"/>
</dbReference>
<proteinExistence type="inferred from homology"/>
<evidence type="ECO:0000256" key="2">
    <source>
        <dbReference type="ARBA" id="ARBA00022642"/>
    </source>
</evidence>
<evidence type="ECO:0000256" key="1">
    <source>
        <dbReference type="ARBA" id="ARBA00010897"/>
    </source>
</evidence>
<reference evidence="12 13" key="1">
    <citation type="journal article" date="2018" name="Nat. Ecol. Evol.">
        <title>Genomic signatures of mitonuclear coevolution across populations of Tigriopus californicus.</title>
        <authorList>
            <person name="Barreto F.S."/>
            <person name="Watson E.T."/>
            <person name="Lima T.G."/>
            <person name="Willett C.S."/>
            <person name="Edmands S."/>
            <person name="Li W."/>
            <person name="Burton R.S."/>
        </authorList>
    </citation>
    <scope>NUCLEOTIDE SEQUENCE [LARGE SCALE GENOMIC DNA]</scope>
    <source>
        <strain evidence="12 13">San Diego</strain>
    </source>
</reference>
<evidence type="ECO:0000256" key="7">
    <source>
        <dbReference type="ARBA" id="ARBA00035036"/>
    </source>
</evidence>
<dbReference type="InterPro" id="IPR041525">
    <property type="entry name" value="N/Namide_PRibTrfase"/>
</dbReference>
<dbReference type="EC" id="2.4.2.12" evidence="6"/>
<accession>A0A553P0G1</accession>
<dbReference type="GO" id="GO:0047280">
    <property type="term" value="F:nicotinamide phosphoribosyltransferase activity"/>
    <property type="evidence" value="ECO:0007669"/>
    <property type="project" value="UniProtKB-EC"/>
</dbReference>
<feature type="domain" description="Nicotinate/nicotinamide phosphoribosyltransferase" evidence="10">
    <location>
        <begin position="171"/>
        <end position="414"/>
    </location>
</feature>
<dbReference type="InterPro" id="IPR013785">
    <property type="entry name" value="Aldolase_TIM"/>
</dbReference>
<keyword evidence="3" id="KW-0328">Glycosyltransferase</keyword>
<dbReference type="GO" id="GO:0009435">
    <property type="term" value="P:NAD+ biosynthetic process"/>
    <property type="evidence" value="ECO:0007669"/>
    <property type="project" value="UniProtKB-UniPathway"/>
</dbReference>
<dbReference type="STRING" id="6832.A0A553P0G1"/>
<dbReference type="OMA" id="TFGFAMK"/>
<dbReference type="SUPFAM" id="SSF51690">
    <property type="entry name" value="Nicotinate/Quinolinate PRTase C-terminal domain-like"/>
    <property type="match status" value="1"/>
</dbReference>
<evidence type="ECO:0000313" key="13">
    <source>
        <dbReference type="Proteomes" id="UP000318571"/>
    </source>
</evidence>
<evidence type="ECO:0000256" key="4">
    <source>
        <dbReference type="ARBA" id="ARBA00022679"/>
    </source>
</evidence>
<dbReference type="PIRSF" id="PIRSF005943">
    <property type="entry name" value="NMPRT"/>
    <property type="match status" value="1"/>
</dbReference>
<feature type="binding site" evidence="9">
    <location>
        <position position="365"/>
    </location>
    <ligand>
        <name>beta-nicotinamide D-ribonucleotide</name>
        <dbReference type="ChEBI" id="CHEBI:14649"/>
    </ligand>
</feature>
<dbReference type="OrthoDB" id="193380at2759"/>